<evidence type="ECO:0000313" key="6">
    <source>
        <dbReference type="Proteomes" id="UP000238220"/>
    </source>
</evidence>
<comment type="caution">
    <text evidence="5">The sequence shown here is derived from an EMBL/GenBank/DDBJ whole genome shotgun (WGS) entry which is preliminary data.</text>
</comment>
<dbReference type="PANTHER" id="PTHR43767:SF1">
    <property type="entry name" value="NONRIBOSOMAL PEPTIDE SYNTHASE PES1 (EUROFUNG)-RELATED"/>
    <property type="match status" value="1"/>
</dbReference>
<feature type="domain" description="AMP-binding enzyme C-terminal" evidence="4">
    <location>
        <begin position="441"/>
        <end position="516"/>
    </location>
</feature>
<dbReference type="NCBIfam" id="NF004837">
    <property type="entry name" value="PRK06187.1"/>
    <property type="match status" value="1"/>
</dbReference>
<dbReference type="AlphaFoldDB" id="A0A2S5TAP7"/>
<evidence type="ECO:0000256" key="1">
    <source>
        <dbReference type="ARBA" id="ARBA00006432"/>
    </source>
</evidence>
<comment type="similarity">
    <text evidence="1">Belongs to the ATP-dependent AMP-binding enzyme family.</text>
</comment>
<dbReference type="Gene3D" id="3.30.300.30">
    <property type="match status" value="1"/>
</dbReference>
<keyword evidence="6" id="KW-1185">Reference proteome</keyword>
<organism evidence="5 6">
    <name type="scientific">Solimonas fluminis</name>
    <dbReference type="NCBI Taxonomy" id="2086571"/>
    <lineage>
        <taxon>Bacteria</taxon>
        <taxon>Pseudomonadati</taxon>
        <taxon>Pseudomonadota</taxon>
        <taxon>Gammaproteobacteria</taxon>
        <taxon>Nevskiales</taxon>
        <taxon>Nevskiaceae</taxon>
        <taxon>Solimonas</taxon>
    </lineage>
</organism>
<evidence type="ECO:0000256" key="2">
    <source>
        <dbReference type="ARBA" id="ARBA00022598"/>
    </source>
</evidence>
<proteinExistence type="inferred from homology"/>
<evidence type="ECO:0000259" key="3">
    <source>
        <dbReference type="Pfam" id="PF00501"/>
    </source>
</evidence>
<dbReference type="Proteomes" id="UP000238220">
    <property type="component" value="Unassembled WGS sequence"/>
</dbReference>
<name>A0A2S5TAP7_9GAMM</name>
<keyword evidence="2" id="KW-0436">Ligase</keyword>
<reference evidence="5 6" key="1">
    <citation type="submission" date="2018-02" db="EMBL/GenBank/DDBJ databases">
        <title>Genome sequencing of Solimonas sp. HR-BB.</title>
        <authorList>
            <person name="Lee Y."/>
            <person name="Jeon C.O."/>
        </authorList>
    </citation>
    <scope>NUCLEOTIDE SEQUENCE [LARGE SCALE GENOMIC DNA]</scope>
    <source>
        <strain evidence="5 6">HR-BB</strain>
    </source>
</reference>
<evidence type="ECO:0000259" key="4">
    <source>
        <dbReference type="Pfam" id="PF13193"/>
    </source>
</evidence>
<dbReference type="PANTHER" id="PTHR43767">
    <property type="entry name" value="LONG-CHAIN-FATTY-ACID--COA LIGASE"/>
    <property type="match status" value="1"/>
</dbReference>
<dbReference type="EMBL" id="PSNW01000016">
    <property type="protein sequence ID" value="PPE72081.1"/>
    <property type="molecule type" value="Genomic_DNA"/>
</dbReference>
<dbReference type="InterPro" id="IPR000873">
    <property type="entry name" value="AMP-dep_synth/lig_dom"/>
</dbReference>
<protein>
    <submittedName>
        <fullName evidence="5">Acyl-CoA synthetase</fullName>
    </submittedName>
</protein>
<dbReference type="FunFam" id="3.30.300.30:FF:000008">
    <property type="entry name" value="2,3-dihydroxybenzoate-AMP ligase"/>
    <property type="match status" value="1"/>
</dbReference>
<dbReference type="OrthoDB" id="9803968at2"/>
<dbReference type="GO" id="GO:0016878">
    <property type="term" value="F:acid-thiol ligase activity"/>
    <property type="evidence" value="ECO:0007669"/>
    <property type="project" value="UniProtKB-ARBA"/>
</dbReference>
<dbReference type="PROSITE" id="PS00455">
    <property type="entry name" value="AMP_BINDING"/>
    <property type="match status" value="1"/>
</dbReference>
<sequence length="533" mass="57863">MTSDTNSPAGALIASARSHRLADLLWRSAARFPRKTALVYGGLRQTYAELDETVNRTANAIAARGIARGDHVALLSRNNHAFVVVRFALARLGAVTVPVNFMLNAAEVGYILGNAEVRGVIAEDALAGVADAAIAESGISPKLRGAIRDKGGEVSPGWEWVQDWMTHADATAPDVPVGDDEPVQMLYTSGTESRPKGALLSARCLYSHYGSCIADGEMAADDIEVHSLPLFHCAQLDAFLTPGLYLGATNIVLPGPDPAAMLAAIQRERATKLFCPPTVWIALLRHADFDRSDLSSLRKGYYGASIMPGEIIKEITTRLPQLRLFNFYGQTEMSPVATVLRPEDQLRKLGSAGRPAINVETRVVDDDDRPVPPGTVGEIVHRGPHVTLGYWKNPEKTAEAFRNGWFHSGDLGVMDEEGYLTVVDRKKDMIKTGGENVASREVEEVIFAHPAVSEVAVFGVPHPRWIEAVMAVVVPRPGQSVGGDDIIRHCRERLAGFKTPKLVEVVPQLPKNASGKILKRELRERFAGRGQSL</sequence>
<dbReference type="InterPro" id="IPR042099">
    <property type="entry name" value="ANL_N_sf"/>
</dbReference>
<dbReference type="Pfam" id="PF13193">
    <property type="entry name" value="AMP-binding_C"/>
    <property type="match status" value="1"/>
</dbReference>
<dbReference type="RefSeq" id="WP_104232237.1">
    <property type="nucleotide sequence ID" value="NZ_PSNW01000016.1"/>
</dbReference>
<dbReference type="InterPro" id="IPR025110">
    <property type="entry name" value="AMP-bd_C"/>
</dbReference>
<dbReference type="Pfam" id="PF00501">
    <property type="entry name" value="AMP-binding"/>
    <property type="match status" value="1"/>
</dbReference>
<dbReference type="SUPFAM" id="SSF56801">
    <property type="entry name" value="Acetyl-CoA synthetase-like"/>
    <property type="match status" value="1"/>
</dbReference>
<dbReference type="NCBIfam" id="NF006182">
    <property type="entry name" value="PRK08316.1"/>
    <property type="match status" value="1"/>
</dbReference>
<gene>
    <name evidence="5" type="ORF">C3942_20510</name>
</gene>
<evidence type="ECO:0000313" key="5">
    <source>
        <dbReference type="EMBL" id="PPE72081.1"/>
    </source>
</evidence>
<dbReference type="InterPro" id="IPR050237">
    <property type="entry name" value="ATP-dep_AMP-bd_enzyme"/>
</dbReference>
<feature type="domain" description="AMP-dependent synthetase/ligase" evidence="3">
    <location>
        <begin position="26"/>
        <end position="391"/>
    </location>
</feature>
<dbReference type="Gene3D" id="3.40.50.12780">
    <property type="entry name" value="N-terminal domain of ligase-like"/>
    <property type="match status" value="1"/>
</dbReference>
<accession>A0A2S5TAP7</accession>
<dbReference type="InterPro" id="IPR020845">
    <property type="entry name" value="AMP-binding_CS"/>
</dbReference>
<dbReference type="InterPro" id="IPR045851">
    <property type="entry name" value="AMP-bd_C_sf"/>
</dbReference>
<dbReference type="CDD" id="cd17631">
    <property type="entry name" value="FACL_FadD13-like"/>
    <property type="match status" value="1"/>
</dbReference>